<reference evidence="3 4" key="1">
    <citation type="journal article" date="2014" name="Genome Biol. Evol.">
        <title>The secreted proteins of Achlya hypogyna and Thraustotheca clavata identify the ancestral oomycete secretome and reveal gene acquisitions by horizontal gene transfer.</title>
        <authorList>
            <person name="Misner I."/>
            <person name="Blouin N."/>
            <person name="Leonard G."/>
            <person name="Richards T.A."/>
            <person name="Lane C.E."/>
        </authorList>
    </citation>
    <scope>NUCLEOTIDE SEQUENCE [LARGE SCALE GENOMIC DNA]</scope>
    <source>
        <strain evidence="3 4">ATCC 48635</strain>
    </source>
</reference>
<dbReference type="PANTHER" id="PTHR33741">
    <property type="entry name" value="TRANSMEMBRANE PROTEIN DDB_G0269096-RELATED"/>
    <property type="match status" value="1"/>
</dbReference>
<dbReference type="InterPro" id="IPR007065">
    <property type="entry name" value="HPP"/>
</dbReference>
<name>A0A1V9ZMB6_ACHHY</name>
<sequence>MTAHEHEPQVHKHLDPITAHVLVRTPGSDRFPDGWRADAEEQRVHLEMLATPGPDGDDAWTDTDDDPSWLQAYLARMRGRDDLPALKEVNPALEMFVCDRKTLPGRAKVPDLGAQKARVLWWSFMSSFIGIAILAAMQYSASIYVYPSDQKITTLIGSFGAMSILVFGAVEAPLAQPRNAILGNTLSAFIGVAIAKVLHTAEDVDEYMWLACALSVSLSMVAMQLTDTVHPPGGATALIAVTSPQDIQNLGFFYAVFPVFVGSCILVGVSVIFNNIQRQFPRYWLVRGNDGAPKEVNPAFDFLVCDRKTVAAHARDATLGAKKRRVLLWSFLSCFVGIATLAAMQYSVRMYFYPSTVEATNLIGSFGATAVLVFGIVDAPFAQPRNVIMGNSLSAFVGVCVAKVAHLAVNESYLWLACALAVSLSMVAMQLTDTLHPPAGATALLAVISAPNVRDLGFFYVICPVGVGSCIIVAISLVLNNIARQYPRYWLHAS</sequence>
<dbReference type="EMBL" id="JNBR01000074">
    <property type="protein sequence ID" value="OQR99129.1"/>
    <property type="molecule type" value="Genomic_DNA"/>
</dbReference>
<gene>
    <name evidence="3" type="ORF">ACHHYP_07247</name>
</gene>
<feature type="transmembrane region" description="Helical" evidence="1">
    <location>
        <begin position="412"/>
        <end position="428"/>
    </location>
</feature>
<feature type="transmembrane region" description="Helical" evidence="1">
    <location>
        <begin position="252"/>
        <end position="273"/>
    </location>
</feature>
<dbReference type="InterPro" id="IPR058581">
    <property type="entry name" value="TM_HPP"/>
</dbReference>
<keyword evidence="1" id="KW-0472">Membrane</keyword>
<evidence type="ECO:0000313" key="3">
    <source>
        <dbReference type="EMBL" id="OQR99129.1"/>
    </source>
</evidence>
<evidence type="ECO:0000256" key="1">
    <source>
        <dbReference type="SAM" id="Phobius"/>
    </source>
</evidence>
<dbReference type="Proteomes" id="UP000243579">
    <property type="component" value="Unassembled WGS sequence"/>
</dbReference>
<feature type="transmembrane region" description="Helical" evidence="1">
    <location>
        <begin position="359"/>
        <end position="381"/>
    </location>
</feature>
<dbReference type="Pfam" id="PF04982">
    <property type="entry name" value="TM_HPP"/>
    <property type="match status" value="2"/>
</dbReference>
<feature type="domain" description="HPP transmembrane region" evidence="2">
    <location>
        <begin position="323"/>
        <end position="487"/>
    </location>
</feature>
<evidence type="ECO:0000313" key="4">
    <source>
        <dbReference type="Proteomes" id="UP000243579"/>
    </source>
</evidence>
<feature type="transmembrane region" description="Helical" evidence="1">
    <location>
        <begin position="119"/>
        <end position="140"/>
    </location>
</feature>
<feature type="domain" description="HPP transmembrane region" evidence="2">
    <location>
        <begin position="116"/>
        <end position="281"/>
    </location>
</feature>
<keyword evidence="1" id="KW-1133">Transmembrane helix</keyword>
<feature type="transmembrane region" description="Helical" evidence="1">
    <location>
        <begin position="326"/>
        <end position="347"/>
    </location>
</feature>
<keyword evidence="1" id="KW-0812">Transmembrane</keyword>
<feature type="transmembrane region" description="Helical" evidence="1">
    <location>
        <begin position="458"/>
        <end position="479"/>
    </location>
</feature>
<dbReference type="PANTHER" id="PTHR33741:SF5">
    <property type="entry name" value="TRANSMEMBRANE PROTEIN DDB_G0269096-RELATED"/>
    <property type="match status" value="1"/>
</dbReference>
<dbReference type="AlphaFoldDB" id="A0A1V9ZMB6"/>
<evidence type="ECO:0000259" key="2">
    <source>
        <dbReference type="Pfam" id="PF04982"/>
    </source>
</evidence>
<dbReference type="OrthoDB" id="2016548at2759"/>
<proteinExistence type="predicted"/>
<accession>A0A1V9ZMB6</accession>
<dbReference type="STRING" id="1202772.A0A1V9ZMB6"/>
<protein>
    <submittedName>
        <fullName evidence="3">HPP family protein</fullName>
    </submittedName>
</protein>
<organism evidence="3 4">
    <name type="scientific">Achlya hypogyna</name>
    <name type="common">Oomycete</name>
    <name type="synonym">Protoachlya hypogyna</name>
    <dbReference type="NCBI Taxonomy" id="1202772"/>
    <lineage>
        <taxon>Eukaryota</taxon>
        <taxon>Sar</taxon>
        <taxon>Stramenopiles</taxon>
        <taxon>Oomycota</taxon>
        <taxon>Saprolegniomycetes</taxon>
        <taxon>Saprolegniales</taxon>
        <taxon>Achlyaceae</taxon>
        <taxon>Achlya</taxon>
    </lineage>
</organism>
<comment type="caution">
    <text evidence="3">The sequence shown here is derived from an EMBL/GenBank/DDBJ whole genome shotgun (WGS) entry which is preliminary data.</text>
</comment>
<feature type="transmembrane region" description="Helical" evidence="1">
    <location>
        <begin position="152"/>
        <end position="174"/>
    </location>
</feature>
<keyword evidence="4" id="KW-1185">Reference proteome</keyword>
<feature type="transmembrane region" description="Helical" evidence="1">
    <location>
        <begin position="180"/>
        <end position="198"/>
    </location>
</feature>